<comment type="caution">
    <text evidence="3">The sequence shown here is derived from an EMBL/GenBank/DDBJ whole genome shotgun (WGS) entry which is preliminary data.</text>
</comment>
<evidence type="ECO:0000256" key="2">
    <source>
        <dbReference type="SAM" id="MobiDB-lite"/>
    </source>
</evidence>
<name>A0A3A2ZQ15_9EURO</name>
<evidence type="ECO:0000313" key="4">
    <source>
        <dbReference type="Proteomes" id="UP000266188"/>
    </source>
</evidence>
<protein>
    <submittedName>
        <fullName evidence="3">Methyltransferase</fullName>
    </submittedName>
</protein>
<keyword evidence="4" id="KW-1185">Reference proteome</keyword>
<dbReference type="GO" id="GO:0008168">
    <property type="term" value="F:methyltransferase activity"/>
    <property type="evidence" value="ECO:0007669"/>
    <property type="project" value="UniProtKB-KW"/>
</dbReference>
<feature type="region of interest" description="Disordered" evidence="2">
    <location>
        <begin position="1"/>
        <end position="23"/>
    </location>
</feature>
<proteinExistence type="inferred from homology"/>
<dbReference type="STRING" id="2070753.A0A3A2ZQ15"/>
<sequence length="288" mass="32129">MTTTTTTSATKSNDPNYIPRGPVETTLTFYVPPADGSTPYNYVETPPPGHPQRNYQEGPQKVQLTDIRGSEATYTLDKDAVAVLHNTPTATTYHTFDTDDEVKKVYYPEVTKLLLDNVPGAHKVILFDHTIRRENPAAPRQPVNRAHVDQTPKAAAERVRLHVTDPAEAEELLKGRYRIINVWKPLTGPVQSSPLAFASAASVNPEDLVPVEHRYPHRTGETMGVKFNPGQKWMYLSGVEEHERLLLKCSDTKDGVGKWVPHTAFTDERSPEGARPRESIEVRALVFG</sequence>
<organism evidence="3 4">
    <name type="scientific">Aspergillus sclerotialis</name>
    <dbReference type="NCBI Taxonomy" id="2070753"/>
    <lineage>
        <taxon>Eukaryota</taxon>
        <taxon>Fungi</taxon>
        <taxon>Dikarya</taxon>
        <taxon>Ascomycota</taxon>
        <taxon>Pezizomycotina</taxon>
        <taxon>Eurotiomycetes</taxon>
        <taxon>Eurotiomycetidae</taxon>
        <taxon>Eurotiales</taxon>
        <taxon>Aspergillaceae</taxon>
        <taxon>Aspergillus</taxon>
        <taxon>Aspergillus subgen. Polypaecilum</taxon>
    </lineage>
</organism>
<accession>A0A3A2ZQ15</accession>
<dbReference type="GO" id="GO:0032259">
    <property type="term" value="P:methylation"/>
    <property type="evidence" value="ECO:0007669"/>
    <property type="project" value="UniProtKB-KW"/>
</dbReference>
<keyword evidence="3" id="KW-0808">Transferase</keyword>
<evidence type="ECO:0000313" key="3">
    <source>
        <dbReference type="EMBL" id="RJE24800.1"/>
    </source>
</evidence>
<gene>
    <name evidence="3" type="ORF">PHISCL_02881</name>
</gene>
<dbReference type="Proteomes" id="UP000266188">
    <property type="component" value="Unassembled WGS sequence"/>
</dbReference>
<evidence type="ECO:0000256" key="1">
    <source>
        <dbReference type="ARBA" id="ARBA00023604"/>
    </source>
</evidence>
<dbReference type="EMBL" id="MVGC01000068">
    <property type="protein sequence ID" value="RJE24800.1"/>
    <property type="molecule type" value="Genomic_DNA"/>
</dbReference>
<dbReference type="GO" id="GO:0016491">
    <property type="term" value="F:oxidoreductase activity"/>
    <property type="evidence" value="ECO:0007669"/>
    <property type="project" value="InterPro"/>
</dbReference>
<keyword evidence="3" id="KW-0489">Methyltransferase</keyword>
<reference evidence="4" key="1">
    <citation type="submission" date="2017-02" db="EMBL/GenBank/DDBJ databases">
        <authorList>
            <person name="Tafer H."/>
            <person name="Lopandic K."/>
        </authorList>
    </citation>
    <scope>NUCLEOTIDE SEQUENCE [LARGE SCALE GENOMIC DNA]</scope>
    <source>
        <strain evidence="4">CBS 366.77</strain>
    </source>
</reference>
<dbReference type="PANTHER" id="PTHR34598:SF1">
    <property type="entry name" value="PUTATIVE (AFU_ORTHOLOGUE AFUA_3G13140)-RELATED"/>
    <property type="match status" value="1"/>
</dbReference>
<dbReference type="InterPro" id="IPR044053">
    <property type="entry name" value="AsaB-like"/>
</dbReference>
<dbReference type="PANTHER" id="PTHR34598">
    <property type="entry name" value="BLL6449 PROTEIN"/>
    <property type="match status" value="1"/>
</dbReference>
<dbReference type="NCBIfam" id="NF041278">
    <property type="entry name" value="CmcJ_NvfI_EfuI"/>
    <property type="match status" value="1"/>
</dbReference>
<comment type="similarity">
    <text evidence="1">Belongs to the asaB hydroxylase/desaturase family.</text>
</comment>
<dbReference type="AlphaFoldDB" id="A0A3A2ZQ15"/>
<dbReference type="OrthoDB" id="412788at2759"/>